<dbReference type="Proteomes" id="UP000051952">
    <property type="component" value="Unassembled WGS sequence"/>
</dbReference>
<dbReference type="Gene3D" id="3.40.50.300">
    <property type="entry name" value="P-loop containing nucleotide triphosphate hydrolases"/>
    <property type="match status" value="1"/>
</dbReference>
<evidence type="ECO:0000256" key="3">
    <source>
        <dbReference type="ARBA" id="ARBA00022840"/>
    </source>
</evidence>
<keyword evidence="3" id="KW-0067">ATP-binding</keyword>
<dbReference type="AlphaFoldDB" id="A0A0S4J9H9"/>
<reference evidence="5" key="1">
    <citation type="submission" date="2015-09" db="EMBL/GenBank/DDBJ databases">
        <authorList>
            <consortium name="Pathogen Informatics"/>
        </authorList>
    </citation>
    <scope>NUCLEOTIDE SEQUENCE [LARGE SCALE GENOMIC DNA]</scope>
    <source>
        <strain evidence="5">Lake Konstanz</strain>
    </source>
</reference>
<evidence type="ECO:0000256" key="2">
    <source>
        <dbReference type="ARBA" id="ARBA00022741"/>
    </source>
</evidence>
<organism evidence="4 5">
    <name type="scientific">Bodo saltans</name>
    <name type="common">Flagellated protozoan</name>
    <dbReference type="NCBI Taxonomy" id="75058"/>
    <lineage>
        <taxon>Eukaryota</taxon>
        <taxon>Discoba</taxon>
        <taxon>Euglenozoa</taxon>
        <taxon>Kinetoplastea</taxon>
        <taxon>Metakinetoplastina</taxon>
        <taxon>Eubodonida</taxon>
        <taxon>Bodonidae</taxon>
        <taxon>Bodo</taxon>
    </lineage>
</organism>
<dbReference type="Pfam" id="PF03969">
    <property type="entry name" value="AFG1_ATPase"/>
    <property type="match status" value="1"/>
</dbReference>
<dbReference type="InterPro" id="IPR005654">
    <property type="entry name" value="ATPase_AFG1-like"/>
</dbReference>
<dbReference type="GO" id="GO:0005524">
    <property type="term" value="F:ATP binding"/>
    <property type="evidence" value="ECO:0007669"/>
    <property type="project" value="UniProtKB-KW"/>
</dbReference>
<dbReference type="GO" id="GO:0016887">
    <property type="term" value="F:ATP hydrolysis activity"/>
    <property type="evidence" value="ECO:0007669"/>
    <property type="project" value="InterPro"/>
</dbReference>
<dbReference type="OrthoDB" id="548867at2759"/>
<keyword evidence="2" id="KW-0547">Nucleotide-binding</keyword>
<dbReference type="PANTHER" id="PTHR12169">
    <property type="entry name" value="ATPASE N2B"/>
    <property type="match status" value="1"/>
</dbReference>
<protein>
    <submittedName>
        <fullName evidence="4">ATPase, putative</fullName>
    </submittedName>
</protein>
<accession>A0A0S4J9H9</accession>
<keyword evidence="5" id="KW-1185">Reference proteome</keyword>
<gene>
    <name evidence="4" type="ORF">BSAL_07295</name>
</gene>
<evidence type="ECO:0000313" key="5">
    <source>
        <dbReference type="Proteomes" id="UP000051952"/>
    </source>
</evidence>
<dbReference type="GO" id="GO:0005739">
    <property type="term" value="C:mitochondrion"/>
    <property type="evidence" value="ECO:0007669"/>
    <property type="project" value="TreeGrafter"/>
</dbReference>
<dbReference type="NCBIfam" id="NF040713">
    <property type="entry name" value="ZapE"/>
    <property type="match status" value="1"/>
</dbReference>
<sequence length="446" mass="51350">MLRRTPWWAMLPSQSYNNFINIGTLQPDPRQQAAVTLADKVYQDMIAYTQSSSAKIQRNVELRPPNRLGLTPSNVIRKQQEHKLRKAAGLQDEFHPLSHVKGLYLYGGVGCGKTMIMDILFNECPLQKKMRVHFHQFMLDVHKTMHQIRSQNRTKDAEVDIFEELAQRLVTNAELLCFDEMVVSDVSDAMILKRLFSAFYRIGVCAVFTSNRHPNELYKGGLNRESFLPFIRLLEEQCFVHDMQSTTDYRLTTSDAKTYLAPFSDENETKFNQMFLEVTKAMPPKETVLRVFGRDVLAPRTVGGVCRFDFGELCRSEMSTADYEILAKSFHTWFLENVPQLPHNDTDIKRRFITLIDILYEYKCKVIMYAEVEPQLIEAPAAPAGLLDAGASSKEKSLFEMEIGRLIDEGEGSFQMQRCTSRMMEMRSTEYLRSEHKGVEVDLSTE</sequence>
<dbReference type="OMA" id="ARRFINM"/>
<dbReference type="EMBL" id="CYKH01001402">
    <property type="protein sequence ID" value="CUG86904.1"/>
    <property type="molecule type" value="Genomic_DNA"/>
</dbReference>
<dbReference type="PANTHER" id="PTHR12169:SF6">
    <property type="entry name" value="AFG1-LIKE ATPASE"/>
    <property type="match status" value="1"/>
</dbReference>
<name>A0A0S4J9H9_BODSA</name>
<comment type="similarity">
    <text evidence="1">Belongs to the AFG1 ATPase family.</text>
</comment>
<dbReference type="InterPro" id="IPR027417">
    <property type="entry name" value="P-loop_NTPase"/>
</dbReference>
<evidence type="ECO:0000313" key="4">
    <source>
        <dbReference type="EMBL" id="CUG86904.1"/>
    </source>
</evidence>
<proteinExistence type="inferred from homology"/>
<evidence type="ECO:0000256" key="1">
    <source>
        <dbReference type="ARBA" id="ARBA00010322"/>
    </source>
</evidence>
<dbReference type="VEuPathDB" id="TriTrypDB:BSAL_07295"/>
<dbReference type="SUPFAM" id="SSF52540">
    <property type="entry name" value="P-loop containing nucleoside triphosphate hydrolases"/>
    <property type="match status" value="1"/>
</dbReference>